<dbReference type="EMBL" id="JBHUHT010000017">
    <property type="protein sequence ID" value="MFD2097420.1"/>
    <property type="molecule type" value="Genomic_DNA"/>
</dbReference>
<keyword evidence="3" id="KW-1134">Transmembrane beta strand</keyword>
<keyword evidence="12" id="KW-1185">Reference proteome</keyword>
<keyword evidence="2" id="KW-0813">Transport</keyword>
<keyword evidence="7" id="KW-0998">Cell outer membrane</keyword>
<organism evidence="11 12">
    <name type="scientific">Corallincola platygyrae</name>
    <dbReference type="NCBI Taxonomy" id="1193278"/>
    <lineage>
        <taxon>Bacteria</taxon>
        <taxon>Pseudomonadati</taxon>
        <taxon>Pseudomonadota</taxon>
        <taxon>Gammaproteobacteria</taxon>
        <taxon>Alteromonadales</taxon>
        <taxon>Psychromonadaceae</taxon>
        <taxon>Corallincola</taxon>
    </lineage>
</organism>
<comment type="similarity">
    <text evidence="8">Belongs to the TonB-dependent receptor family.</text>
</comment>
<feature type="domain" description="TonB-dependent receptor plug" evidence="10">
    <location>
        <begin position="50"/>
        <end position="139"/>
    </location>
</feature>
<evidence type="ECO:0000256" key="6">
    <source>
        <dbReference type="ARBA" id="ARBA00023136"/>
    </source>
</evidence>
<dbReference type="PANTHER" id="PTHR30069:SF49">
    <property type="entry name" value="OUTER MEMBRANE PROTEIN C"/>
    <property type="match status" value="1"/>
</dbReference>
<dbReference type="InterPro" id="IPR037066">
    <property type="entry name" value="Plug_dom_sf"/>
</dbReference>
<evidence type="ECO:0000256" key="8">
    <source>
        <dbReference type="RuleBase" id="RU003357"/>
    </source>
</evidence>
<dbReference type="InterPro" id="IPR039426">
    <property type="entry name" value="TonB-dep_rcpt-like"/>
</dbReference>
<keyword evidence="4" id="KW-0812">Transmembrane</keyword>
<evidence type="ECO:0000313" key="12">
    <source>
        <dbReference type="Proteomes" id="UP001597380"/>
    </source>
</evidence>
<reference evidence="12" key="1">
    <citation type="journal article" date="2019" name="Int. J. Syst. Evol. Microbiol.">
        <title>The Global Catalogue of Microorganisms (GCM) 10K type strain sequencing project: providing services to taxonomists for standard genome sequencing and annotation.</title>
        <authorList>
            <consortium name="The Broad Institute Genomics Platform"/>
            <consortium name="The Broad Institute Genome Sequencing Center for Infectious Disease"/>
            <person name="Wu L."/>
            <person name="Ma J."/>
        </authorList>
    </citation>
    <scope>NUCLEOTIDE SEQUENCE [LARGE SCALE GENOMIC DNA]</scope>
    <source>
        <strain evidence="12">CGMCC 1.10992</strain>
    </source>
</reference>
<gene>
    <name evidence="11" type="ORF">ACFSJ3_15585</name>
</gene>
<evidence type="ECO:0000259" key="9">
    <source>
        <dbReference type="Pfam" id="PF00593"/>
    </source>
</evidence>
<evidence type="ECO:0000256" key="7">
    <source>
        <dbReference type="ARBA" id="ARBA00023237"/>
    </source>
</evidence>
<evidence type="ECO:0000256" key="3">
    <source>
        <dbReference type="ARBA" id="ARBA00022452"/>
    </source>
</evidence>
<protein>
    <submittedName>
        <fullName evidence="11">TonB-dependent receptor</fullName>
    </submittedName>
</protein>
<dbReference type="SUPFAM" id="SSF56935">
    <property type="entry name" value="Porins"/>
    <property type="match status" value="1"/>
</dbReference>
<evidence type="ECO:0000256" key="4">
    <source>
        <dbReference type="ARBA" id="ARBA00022692"/>
    </source>
</evidence>
<dbReference type="PANTHER" id="PTHR30069">
    <property type="entry name" value="TONB-DEPENDENT OUTER MEMBRANE RECEPTOR"/>
    <property type="match status" value="1"/>
</dbReference>
<dbReference type="Proteomes" id="UP001597380">
    <property type="component" value="Unassembled WGS sequence"/>
</dbReference>
<sequence>MPRKLSLGYSLLCISPLFVTCHLSYAEQVEHIEVHGQRSSFSIGVATEQVAPSADVGEWLKSLPGADVNRNGPVSGIAQYRGLYGDRVNVSVAGRPVVGAGPNSMDAPLSYAPDVLIQSLVVDRGVAPVSRGLNTLGGAVTAEFYLPAFSATGDLTSEHLLRGGYRDNGGASELAFRSMMAQDDHALLLFGEDLCGREDQEDGDGREISPTEYHKRSAGVNYQHQLSNGQIGADYQYLNTKDAGTPALPMDIDYILTHRSGLSGRYELYASDIQWQIGYSDAEHAMDNHRMRSNGDPARYRKNNANSDAWDARISWQQSDDFGAIDGWQIGFDLLSENHDAVITNPNNSLFRIDNFNDVDQHHLGLFAQWHGQLNDWSIVSGGRIKYLKSDSGEVSHSMALMNPNIRELVERFNNSDREQSDWMLDLALNASYPLADNWLGQLGLGVKQRPASYQERYLWLPMQSTGGLADGKTYVGDVELDPETAWQIDVGVDYQSREWQISPRVFYQRIDDYIQGTPSEDPVVQQVAMMMGDDSPLQFSNVDAELYGLDLLWHLDISHRWRLGGQATYVRGERRDIDDNLYRVSPPNMSLYGAYQSDLWQAKLDWRGYMSQDDVSETNQEQETAGYGILGAEVVFQPDTALALRAGVSNLFDQAYQDHLAGYNRVSGSELAVGERLPGDGRTVWCRAEYVF</sequence>
<comment type="caution">
    <text evidence="11">The sequence shown here is derived from an EMBL/GenBank/DDBJ whole genome shotgun (WGS) entry which is preliminary data.</text>
</comment>
<dbReference type="Pfam" id="PF07715">
    <property type="entry name" value="Plug"/>
    <property type="match status" value="1"/>
</dbReference>
<keyword evidence="6 8" id="KW-0472">Membrane</keyword>
<accession>A0ABW4XRG3</accession>
<comment type="subcellular location">
    <subcellularLocation>
        <location evidence="1">Cell outer membrane</location>
        <topology evidence="1">Multi-pass membrane protein</topology>
    </subcellularLocation>
</comment>
<evidence type="ECO:0000256" key="1">
    <source>
        <dbReference type="ARBA" id="ARBA00004571"/>
    </source>
</evidence>
<dbReference type="Gene3D" id="2.40.170.20">
    <property type="entry name" value="TonB-dependent receptor, beta-barrel domain"/>
    <property type="match status" value="1"/>
</dbReference>
<keyword evidence="5 8" id="KW-0798">TonB box</keyword>
<dbReference type="InterPro" id="IPR036942">
    <property type="entry name" value="Beta-barrel_TonB_sf"/>
</dbReference>
<feature type="domain" description="TonB-dependent receptor-like beta-barrel" evidence="9">
    <location>
        <begin position="212"/>
        <end position="652"/>
    </location>
</feature>
<evidence type="ECO:0000313" key="11">
    <source>
        <dbReference type="EMBL" id="MFD2097420.1"/>
    </source>
</evidence>
<dbReference type="Gene3D" id="2.170.130.10">
    <property type="entry name" value="TonB-dependent receptor, plug domain"/>
    <property type="match status" value="1"/>
</dbReference>
<dbReference type="InterPro" id="IPR000531">
    <property type="entry name" value="Beta-barrel_TonB"/>
</dbReference>
<evidence type="ECO:0000259" key="10">
    <source>
        <dbReference type="Pfam" id="PF07715"/>
    </source>
</evidence>
<keyword evidence="11" id="KW-0675">Receptor</keyword>
<name>A0ABW4XRG3_9GAMM</name>
<dbReference type="InterPro" id="IPR012910">
    <property type="entry name" value="Plug_dom"/>
</dbReference>
<evidence type="ECO:0000256" key="5">
    <source>
        <dbReference type="ARBA" id="ARBA00023077"/>
    </source>
</evidence>
<dbReference type="RefSeq" id="WP_345340583.1">
    <property type="nucleotide sequence ID" value="NZ_BAABLI010000015.1"/>
</dbReference>
<evidence type="ECO:0000256" key="2">
    <source>
        <dbReference type="ARBA" id="ARBA00022448"/>
    </source>
</evidence>
<proteinExistence type="inferred from homology"/>
<dbReference type="Pfam" id="PF00593">
    <property type="entry name" value="TonB_dep_Rec_b-barrel"/>
    <property type="match status" value="1"/>
</dbReference>